<dbReference type="RefSeq" id="WP_252663410.1">
    <property type="nucleotide sequence ID" value="NZ_CP098611.1"/>
</dbReference>
<dbReference type="GO" id="GO:0004519">
    <property type="term" value="F:endonuclease activity"/>
    <property type="evidence" value="ECO:0007669"/>
    <property type="project" value="UniProtKB-KW"/>
</dbReference>
<dbReference type="Pfam" id="PF05685">
    <property type="entry name" value="Uma2"/>
    <property type="match status" value="1"/>
</dbReference>
<dbReference type="SUPFAM" id="SSF52980">
    <property type="entry name" value="Restriction endonuclease-like"/>
    <property type="match status" value="1"/>
</dbReference>
<organism evidence="2 3">
    <name type="scientific">Phormidium yuhuli AB48</name>
    <dbReference type="NCBI Taxonomy" id="2940671"/>
    <lineage>
        <taxon>Bacteria</taxon>
        <taxon>Bacillati</taxon>
        <taxon>Cyanobacteriota</taxon>
        <taxon>Cyanophyceae</taxon>
        <taxon>Oscillatoriophycideae</taxon>
        <taxon>Oscillatoriales</taxon>
        <taxon>Oscillatoriaceae</taxon>
        <taxon>Phormidium</taxon>
        <taxon>Phormidium yuhuli</taxon>
    </lineage>
</organism>
<feature type="domain" description="Putative restriction endonuclease" evidence="1">
    <location>
        <begin position="11"/>
        <end position="172"/>
    </location>
</feature>
<dbReference type="InterPro" id="IPR012296">
    <property type="entry name" value="Nuclease_put_TT1808"/>
</dbReference>
<protein>
    <submittedName>
        <fullName evidence="2">Uma2 family endonuclease</fullName>
    </submittedName>
</protein>
<evidence type="ECO:0000313" key="3">
    <source>
        <dbReference type="Proteomes" id="UP001056708"/>
    </source>
</evidence>
<keyword evidence="2" id="KW-0378">Hydrolase</keyword>
<dbReference type="InterPro" id="IPR008538">
    <property type="entry name" value="Uma2"/>
</dbReference>
<reference evidence="2" key="1">
    <citation type="submission" date="2022-06" db="EMBL/GenBank/DDBJ databases">
        <title>Genome sequence of Phormidium yuhuli AB48 isolated from an industrial photobioreactor environment.</title>
        <authorList>
            <person name="Qiu Y."/>
            <person name="Noonan A.J.C."/>
            <person name="Dofher K."/>
            <person name="Koch M."/>
            <person name="Kieft B."/>
            <person name="Lin X."/>
            <person name="Ziels R.M."/>
            <person name="Hallam S.J."/>
        </authorList>
    </citation>
    <scope>NUCLEOTIDE SEQUENCE</scope>
    <source>
        <strain evidence="2">AB48</strain>
    </source>
</reference>
<dbReference type="PANTHER" id="PTHR36558:SF1">
    <property type="entry name" value="RESTRICTION ENDONUCLEASE DOMAIN-CONTAINING PROTEIN-RELATED"/>
    <property type="match status" value="1"/>
</dbReference>
<dbReference type="PANTHER" id="PTHR36558">
    <property type="entry name" value="GLR1098 PROTEIN"/>
    <property type="match status" value="1"/>
</dbReference>
<sequence length="192" mass="22117">MTTAPAFLSISDYLQGEQHSPIRHEYLNGEIFAMTGGSEEHNRIAGNLYAALLSHLRGSGCKTFIADMKVQIQDGVNRSDIFYYPDVMVTCDPQDQQRYYKTRPCLIVEVLSPSTEKLDRREKRLNYQTLASLQDYLLVRQDRAEVDLYHRDDSGLWRPQHFTGGDWVPLTSVNFEMAMSEIYDEVVLEDLN</sequence>
<dbReference type="Gene3D" id="3.90.1570.10">
    <property type="entry name" value="tt1808, chain A"/>
    <property type="match status" value="1"/>
</dbReference>
<proteinExistence type="predicted"/>
<dbReference type="Proteomes" id="UP001056708">
    <property type="component" value="Chromosome"/>
</dbReference>
<accession>A0ABY5AQU4</accession>
<dbReference type="EMBL" id="CP098611">
    <property type="protein sequence ID" value="USR91385.1"/>
    <property type="molecule type" value="Genomic_DNA"/>
</dbReference>
<name>A0ABY5AQU4_9CYAN</name>
<dbReference type="CDD" id="cd06260">
    <property type="entry name" value="DUF820-like"/>
    <property type="match status" value="1"/>
</dbReference>
<keyword evidence="2" id="KW-0540">Nuclease</keyword>
<evidence type="ECO:0000313" key="2">
    <source>
        <dbReference type="EMBL" id="USR91385.1"/>
    </source>
</evidence>
<evidence type="ECO:0000259" key="1">
    <source>
        <dbReference type="Pfam" id="PF05685"/>
    </source>
</evidence>
<gene>
    <name evidence="2" type="ORF">NEA10_01180</name>
</gene>
<keyword evidence="3" id="KW-1185">Reference proteome</keyword>
<dbReference type="InterPro" id="IPR011335">
    <property type="entry name" value="Restrct_endonuc-II-like"/>
</dbReference>
<keyword evidence="2" id="KW-0255">Endonuclease</keyword>